<protein>
    <submittedName>
        <fullName evidence="2">Paraquat-inducible protein A</fullName>
    </submittedName>
</protein>
<dbReference type="RefSeq" id="WP_341597255.1">
    <property type="nucleotide sequence ID" value="NZ_JBAKAZ010000018.1"/>
</dbReference>
<feature type="transmembrane region" description="Helical" evidence="1">
    <location>
        <begin position="44"/>
        <end position="70"/>
    </location>
</feature>
<evidence type="ECO:0000256" key="1">
    <source>
        <dbReference type="SAM" id="Phobius"/>
    </source>
</evidence>
<comment type="caution">
    <text evidence="2">The sequence shown here is derived from an EMBL/GenBank/DDBJ whole genome shotgun (WGS) entry which is preliminary data.</text>
</comment>
<gene>
    <name evidence="2" type="ORF">V6256_06450</name>
</gene>
<evidence type="ECO:0000313" key="2">
    <source>
        <dbReference type="EMBL" id="MEL0629245.1"/>
    </source>
</evidence>
<dbReference type="Proteomes" id="UP001369082">
    <property type="component" value="Unassembled WGS sequence"/>
</dbReference>
<reference evidence="2 3" key="1">
    <citation type="submission" date="2024-02" db="EMBL/GenBank/DDBJ databases">
        <title>Bacteria isolated from the canopy kelp, Nereocystis luetkeana.</title>
        <authorList>
            <person name="Pfister C.A."/>
            <person name="Younker I.T."/>
            <person name="Light S.H."/>
        </authorList>
    </citation>
    <scope>NUCLEOTIDE SEQUENCE [LARGE SCALE GENOMIC DNA]</scope>
    <source>
        <strain evidence="2 3">TI.1.05</strain>
    </source>
</reference>
<feature type="transmembrane region" description="Helical" evidence="1">
    <location>
        <begin position="162"/>
        <end position="182"/>
    </location>
</feature>
<name>A0ABU9GPK6_9GAMM</name>
<dbReference type="InterPro" id="IPR007498">
    <property type="entry name" value="PqiA-like"/>
</dbReference>
<keyword evidence="1" id="KW-0472">Membrane</keyword>
<keyword evidence="1" id="KW-0812">Transmembrane</keyword>
<sequence>MKTIICAHCDLVTEYSAIESGYVAKCSRCQHPLYKGKQCNEYRIFALSLATLLVSAPAFTLSLVSVYLLGITEQTTLIQGAILLIDSAPIVAFVVLFCSIVAPTLLAACMCFSSSCMLLKKRPSLLSPVLKLTRLLTHWSMLEVYLVSFMVAVFKLNAYADLYYNSGLYFLVALLILNMSMLSEYENAHFWKYLHHE</sequence>
<keyword evidence="3" id="KW-1185">Reference proteome</keyword>
<keyword evidence="1" id="KW-1133">Transmembrane helix</keyword>
<proteinExistence type="predicted"/>
<evidence type="ECO:0000313" key="3">
    <source>
        <dbReference type="Proteomes" id="UP001369082"/>
    </source>
</evidence>
<organism evidence="2 3">
    <name type="scientific">Psychromonas aquatilis</name>
    <dbReference type="NCBI Taxonomy" id="2005072"/>
    <lineage>
        <taxon>Bacteria</taxon>
        <taxon>Pseudomonadati</taxon>
        <taxon>Pseudomonadota</taxon>
        <taxon>Gammaproteobacteria</taxon>
        <taxon>Alteromonadales</taxon>
        <taxon>Psychromonadaceae</taxon>
        <taxon>Psychromonas</taxon>
    </lineage>
</organism>
<dbReference type="EMBL" id="JBAKAZ010000018">
    <property type="protein sequence ID" value="MEL0629245.1"/>
    <property type="molecule type" value="Genomic_DNA"/>
</dbReference>
<feature type="transmembrane region" description="Helical" evidence="1">
    <location>
        <begin position="90"/>
        <end position="114"/>
    </location>
</feature>
<accession>A0ABU9GPK6</accession>
<dbReference type="Pfam" id="PF04403">
    <property type="entry name" value="PqiA"/>
    <property type="match status" value="1"/>
</dbReference>